<dbReference type="EMBL" id="CP104377">
    <property type="protein sequence ID" value="UXC19132.1"/>
    <property type="molecule type" value="Genomic_DNA"/>
</dbReference>
<name>A0ABY5ZYQ4_9BURK</name>
<dbReference type="RefSeq" id="WP_182340893.1">
    <property type="nucleotide sequence ID" value="NZ_CP104377.1"/>
</dbReference>
<proteinExistence type="predicted"/>
<keyword evidence="2" id="KW-1185">Reference proteome</keyword>
<gene>
    <name evidence="1" type="ORF">N4T19_03125</name>
</gene>
<dbReference type="SUPFAM" id="SSF47413">
    <property type="entry name" value="lambda repressor-like DNA-binding domains"/>
    <property type="match status" value="1"/>
</dbReference>
<reference evidence="1" key="1">
    <citation type="submission" date="2022-09" db="EMBL/GenBank/DDBJ databases">
        <title>Bacterial diversity in gut of crayfish and pufferfish.</title>
        <authorList>
            <person name="Huang Y."/>
        </authorList>
    </citation>
    <scope>NUCLEOTIDE SEQUENCE</scope>
    <source>
        <strain evidence="1">PR12</strain>
    </source>
</reference>
<dbReference type="Gene3D" id="1.10.260.40">
    <property type="entry name" value="lambda repressor-like DNA-binding domains"/>
    <property type="match status" value="1"/>
</dbReference>
<dbReference type="InterPro" id="IPR010982">
    <property type="entry name" value="Lambda_DNA-bd_dom_sf"/>
</dbReference>
<dbReference type="Proteomes" id="UP001058290">
    <property type="component" value="Chromosome"/>
</dbReference>
<sequence>MKKADAIELLGGSVAVAAKAIGINPQAISQWPDVLPARLVDRVIAACVRSGIAVPDGVLGARASVEVPHV</sequence>
<evidence type="ECO:0000313" key="1">
    <source>
        <dbReference type="EMBL" id="UXC19132.1"/>
    </source>
</evidence>
<organism evidence="1 2">
    <name type="scientific">Comamonas squillarum</name>
    <dbReference type="NCBI Taxonomy" id="2977320"/>
    <lineage>
        <taxon>Bacteria</taxon>
        <taxon>Pseudomonadati</taxon>
        <taxon>Pseudomonadota</taxon>
        <taxon>Betaproteobacteria</taxon>
        <taxon>Burkholderiales</taxon>
        <taxon>Comamonadaceae</taxon>
        <taxon>Comamonas</taxon>
    </lineage>
</organism>
<evidence type="ECO:0000313" key="2">
    <source>
        <dbReference type="Proteomes" id="UP001058290"/>
    </source>
</evidence>
<protein>
    <submittedName>
        <fullName evidence="1">Cro/CI family transcriptional regulator</fullName>
    </submittedName>
</protein>
<accession>A0ABY5ZYQ4</accession>
<dbReference type="Pfam" id="PF14549">
    <property type="entry name" value="P22_Cro"/>
    <property type="match status" value="1"/>
</dbReference>